<dbReference type="Gene3D" id="2.30.42.10">
    <property type="match status" value="1"/>
</dbReference>
<feature type="chain" id="PRO_5047548019" evidence="4">
    <location>
        <begin position="20"/>
        <end position="550"/>
    </location>
</feature>
<dbReference type="Pfam" id="PF13365">
    <property type="entry name" value="Trypsin_2"/>
    <property type="match status" value="1"/>
</dbReference>
<protein>
    <submittedName>
        <fullName evidence="6">S1C family serine protease</fullName>
    </submittedName>
</protein>
<keyword evidence="7" id="KW-1185">Reference proteome</keyword>
<dbReference type="GO" id="GO:0006508">
    <property type="term" value="P:proteolysis"/>
    <property type="evidence" value="ECO:0007669"/>
    <property type="project" value="UniProtKB-KW"/>
</dbReference>
<keyword evidence="3" id="KW-0378">Hydrolase</keyword>
<evidence type="ECO:0000256" key="3">
    <source>
        <dbReference type="ARBA" id="ARBA00022801"/>
    </source>
</evidence>
<keyword evidence="2 6" id="KW-0645">Protease</keyword>
<dbReference type="InterPro" id="IPR001940">
    <property type="entry name" value="Peptidase_S1C"/>
</dbReference>
<evidence type="ECO:0000313" key="7">
    <source>
        <dbReference type="Proteomes" id="UP001056455"/>
    </source>
</evidence>
<dbReference type="PROSITE" id="PS51257">
    <property type="entry name" value="PROKAR_LIPOPROTEIN"/>
    <property type="match status" value="1"/>
</dbReference>
<reference evidence="6" key="1">
    <citation type="submission" date="2022-06" db="EMBL/GenBank/DDBJ databases">
        <title>Ornithinimicrobium HY1793.</title>
        <authorList>
            <person name="Huang Y."/>
        </authorList>
    </citation>
    <scope>NUCLEOTIDE SEQUENCE</scope>
    <source>
        <strain evidence="6">HY1793</strain>
    </source>
</reference>
<dbReference type="Pfam" id="PF17820">
    <property type="entry name" value="PDZ_6"/>
    <property type="match status" value="1"/>
</dbReference>
<dbReference type="RefSeq" id="WP_252594543.1">
    <property type="nucleotide sequence ID" value="NZ_CP099489.1"/>
</dbReference>
<evidence type="ECO:0000256" key="2">
    <source>
        <dbReference type="ARBA" id="ARBA00022670"/>
    </source>
</evidence>
<feature type="signal peptide" evidence="4">
    <location>
        <begin position="1"/>
        <end position="19"/>
    </location>
</feature>
<dbReference type="Proteomes" id="UP001056455">
    <property type="component" value="Chromosome"/>
</dbReference>
<dbReference type="InterPro" id="IPR036034">
    <property type="entry name" value="PDZ_sf"/>
</dbReference>
<dbReference type="InterPro" id="IPR001478">
    <property type="entry name" value="PDZ"/>
</dbReference>
<comment type="similarity">
    <text evidence="1">Belongs to the peptidase S1C family.</text>
</comment>
<dbReference type="PANTHER" id="PTHR43343:SF3">
    <property type="entry name" value="PROTEASE DO-LIKE 8, CHLOROPLASTIC"/>
    <property type="match status" value="1"/>
</dbReference>
<dbReference type="GO" id="GO:0008233">
    <property type="term" value="F:peptidase activity"/>
    <property type="evidence" value="ECO:0007669"/>
    <property type="project" value="UniProtKB-KW"/>
</dbReference>
<proteinExistence type="inferred from homology"/>
<gene>
    <name evidence="6" type="ORF">NF556_05810</name>
</gene>
<dbReference type="SMART" id="SM00228">
    <property type="entry name" value="PDZ"/>
    <property type="match status" value="1"/>
</dbReference>
<evidence type="ECO:0000256" key="1">
    <source>
        <dbReference type="ARBA" id="ARBA00010541"/>
    </source>
</evidence>
<name>A0ABY4YWK4_9MICO</name>
<sequence>MHRNTIALTAAVPLLAVLAACGGGNTPAVETVTVEATATQDATTAAPADAEQQSAEPDQAPITAAPADAGVSTITSHLDAQPAVVQIRATGGMRHPEFGNYVGGGSGSGFLISSDGLAVTNNHVVTGAATLEVFIGGDTTRSYNARVVGASECNDLALIDISEPEPLPHLSWSSDPVAVGQEIYVAGFPLGDPEYTLTRGIVSKAQASSEELTWASVDHSMEHDAAAHPGNSGGPLLNTDGQVTGIHFSGFLPEDMVRQQYAIDHLLAQSVVEELRDGDFEALGVNATPVYDESQDITGLWVSGVKAGSPAARAKVVPGDIITTLNGLPMAPDGSMAEYCDVLRTSGEDTPVSIEVLRYDTGEVLRGELNNPIQEDAAIQPVMSFVQELGDEVAEGGESAYAYESVVDDTESILVEVPAEWTDRVTSPYGEAGLPYIAAAADVDAFENTWSEPGLIYMGVDTTDDLVGLIDSMEFADGCTDDGLSDYSDGLYTGHYHQYSDCGGSGNQIVVLAATPNDASFTALLIVQMIHDRDVLALDQAFATFNYYTD</sequence>
<accession>A0ABY4YWK4</accession>
<organism evidence="6 7">
    <name type="scientific">Ornithinimicrobium faecis</name>
    <dbReference type="NCBI Taxonomy" id="2934158"/>
    <lineage>
        <taxon>Bacteria</taxon>
        <taxon>Bacillati</taxon>
        <taxon>Actinomycetota</taxon>
        <taxon>Actinomycetes</taxon>
        <taxon>Micrococcales</taxon>
        <taxon>Ornithinimicrobiaceae</taxon>
        <taxon>Ornithinimicrobium</taxon>
    </lineage>
</organism>
<dbReference type="PANTHER" id="PTHR43343">
    <property type="entry name" value="PEPTIDASE S12"/>
    <property type="match status" value="1"/>
</dbReference>
<dbReference type="InterPro" id="IPR009003">
    <property type="entry name" value="Peptidase_S1_PA"/>
</dbReference>
<dbReference type="PROSITE" id="PS50106">
    <property type="entry name" value="PDZ"/>
    <property type="match status" value="1"/>
</dbReference>
<dbReference type="InterPro" id="IPR051201">
    <property type="entry name" value="Chloro_Bact_Ser_Proteases"/>
</dbReference>
<keyword evidence="4" id="KW-0732">Signal</keyword>
<feature type="domain" description="PDZ" evidence="5">
    <location>
        <begin position="271"/>
        <end position="358"/>
    </location>
</feature>
<dbReference type="EMBL" id="CP099489">
    <property type="protein sequence ID" value="USQ81159.1"/>
    <property type="molecule type" value="Genomic_DNA"/>
</dbReference>
<dbReference type="PRINTS" id="PR00834">
    <property type="entry name" value="PROTEASES2C"/>
</dbReference>
<dbReference type="Gene3D" id="2.40.10.10">
    <property type="entry name" value="Trypsin-like serine proteases"/>
    <property type="match status" value="2"/>
</dbReference>
<dbReference type="SUPFAM" id="SSF50156">
    <property type="entry name" value="PDZ domain-like"/>
    <property type="match status" value="1"/>
</dbReference>
<dbReference type="InterPro" id="IPR043504">
    <property type="entry name" value="Peptidase_S1_PA_chymotrypsin"/>
</dbReference>
<evidence type="ECO:0000256" key="4">
    <source>
        <dbReference type="SAM" id="SignalP"/>
    </source>
</evidence>
<dbReference type="SUPFAM" id="SSF50494">
    <property type="entry name" value="Trypsin-like serine proteases"/>
    <property type="match status" value="1"/>
</dbReference>
<evidence type="ECO:0000259" key="5">
    <source>
        <dbReference type="PROSITE" id="PS50106"/>
    </source>
</evidence>
<evidence type="ECO:0000313" key="6">
    <source>
        <dbReference type="EMBL" id="USQ81159.1"/>
    </source>
</evidence>
<dbReference type="InterPro" id="IPR041489">
    <property type="entry name" value="PDZ_6"/>
</dbReference>